<gene>
    <name evidence="2" type="ORF">ACFOY1_06745</name>
</gene>
<keyword evidence="1" id="KW-0472">Membrane</keyword>
<keyword evidence="1" id="KW-0812">Transmembrane</keyword>
<comment type="caution">
    <text evidence="2">The sequence shown here is derived from an EMBL/GenBank/DDBJ whole genome shotgun (WGS) entry which is preliminary data.</text>
</comment>
<keyword evidence="1" id="KW-1133">Transmembrane helix</keyword>
<dbReference type="Proteomes" id="UP001595848">
    <property type="component" value="Unassembled WGS sequence"/>
</dbReference>
<proteinExistence type="predicted"/>
<dbReference type="RefSeq" id="WP_217964118.1">
    <property type="nucleotide sequence ID" value="NZ_JAHTBN010000003.1"/>
</dbReference>
<reference evidence="3" key="1">
    <citation type="journal article" date="2019" name="Int. J. Syst. Evol. Microbiol.">
        <title>The Global Catalogue of Microorganisms (GCM) 10K type strain sequencing project: providing services to taxonomists for standard genome sequencing and annotation.</title>
        <authorList>
            <consortium name="The Broad Institute Genomics Platform"/>
            <consortium name="The Broad Institute Genome Sequencing Center for Infectious Disease"/>
            <person name="Wu L."/>
            <person name="Ma J."/>
        </authorList>
    </citation>
    <scope>NUCLEOTIDE SEQUENCE [LARGE SCALE GENOMIC DNA]</scope>
    <source>
        <strain evidence="3">LMG 24813</strain>
    </source>
</reference>
<name>A0ABV8NUL6_9BURK</name>
<evidence type="ECO:0000313" key="2">
    <source>
        <dbReference type="EMBL" id="MFC4200644.1"/>
    </source>
</evidence>
<protein>
    <submittedName>
        <fullName evidence="2">Uncharacterized protein</fullName>
    </submittedName>
</protein>
<dbReference type="EMBL" id="JBHSBV010000002">
    <property type="protein sequence ID" value="MFC4200644.1"/>
    <property type="molecule type" value="Genomic_DNA"/>
</dbReference>
<sequence>MMQTFLLCLACTILALTALVTVFSIGIHYFGPPAFVALVFLAAVVGILGGRYGQKH</sequence>
<keyword evidence="3" id="KW-1185">Reference proteome</keyword>
<accession>A0ABV8NUL6</accession>
<feature type="transmembrane region" description="Helical" evidence="1">
    <location>
        <begin position="34"/>
        <end position="53"/>
    </location>
</feature>
<evidence type="ECO:0000256" key="1">
    <source>
        <dbReference type="SAM" id="Phobius"/>
    </source>
</evidence>
<evidence type="ECO:0000313" key="3">
    <source>
        <dbReference type="Proteomes" id="UP001595848"/>
    </source>
</evidence>
<organism evidence="2 3">
    <name type="scientific">Candidimonas humi</name>
    <dbReference type="NCBI Taxonomy" id="683355"/>
    <lineage>
        <taxon>Bacteria</taxon>
        <taxon>Pseudomonadati</taxon>
        <taxon>Pseudomonadota</taxon>
        <taxon>Betaproteobacteria</taxon>
        <taxon>Burkholderiales</taxon>
        <taxon>Alcaligenaceae</taxon>
        <taxon>Candidimonas</taxon>
    </lineage>
</organism>